<evidence type="ECO:0000256" key="7">
    <source>
        <dbReference type="SAM" id="MobiDB-lite"/>
    </source>
</evidence>
<evidence type="ECO:0000313" key="8">
    <source>
        <dbReference type="EMBL" id="KAF8568101.1"/>
    </source>
</evidence>
<comment type="similarity">
    <text evidence="6">Belongs to the Vang family.</text>
</comment>
<dbReference type="InterPro" id="IPR009539">
    <property type="entry name" value="VANGL"/>
</dbReference>
<feature type="compositionally biased region" description="Polar residues" evidence="7">
    <location>
        <begin position="124"/>
        <end position="145"/>
    </location>
</feature>
<dbReference type="Pfam" id="PF06638">
    <property type="entry name" value="Strabismus"/>
    <property type="match status" value="1"/>
</dbReference>
<evidence type="ECO:0000313" key="9">
    <source>
        <dbReference type="Proteomes" id="UP000699462"/>
    </source>
</evidence>
<evidence type="ECO:0000256" key="4">
    <source>
        <dbReference type="ARBA" id="ARBA00022989"/>
    </source>
</evidence>
<dbReference type="PANTHER" id="PTHR20886">
    <property type="entry name" value="VANG-LIKE PROTEIN"/>
    <property type="match status" value="1"/>
</dbReference>
<keyword evidence="4" id="KW-1133">Transmembrane helix</keyword>
<comment type="subcellular location">
    <subcellularLocation>
        <location evidence="1">Cell membrane</location>
        <topology evidence="1">Multi-pass membrane protein</topology>
    </subcellularLocation>
</comment>
<evidence type="ECO:0000256" key="1">
    <source>
        <dbReference type="ARBA" id="ARBA00004651"/>
    </source>
</evidence>
<dbReference type="EMBL" id="JTDF01003099">
    <property type="protein sequence ID" value="KAF8568101.1"/>
    <property type="molecule type" value="Genomic_DNA"/>
</dbReference>
<evidence type="ECO:0000256" key="5">
    <source>
        <dbReference type="ARBA" id="ARBA00023136"/>
    </source>
</evidence>
<evidence type="ECO:0000256" key="6">
    <source>
        <dbReference type="ARBA" id="ARBA00025718"/>
    </source>
</evidence>
<feature type="compositionally biased region" description="Basic and acidic residues" evidence="7">
    <location>
        <begin position="177"/>
        <end position="195"/>
    </location>
</feature>
<keyword evidence="5" id="KW-0472">Membrane</keyword>
<evidence type="ECO:0000256" key="3">
    <source>
        <dbReference type="ARBA" id="ARBA00022692"/>
    </source>
</evidence>
<feature type="compositionally biased region" description="Basic and acidic residues" evidence="7">
    <location>
        <begin position="153"/>
        <end position="163"/>
    </location>
</feature>
<name>A0A8T0DN06_9TREM</name>
<reference evidence="8 9" key="1">
    <citation type="submission" date="2019-07" db="EMBL/GenBank/DDBJ databases">
        <title>Annotation for the trematode Paragonimus westermani.</title>
        <authorList>
            <person name="Choi Y.-J."/>
        </authorList>
    </citation>
    <scope>NUCLEOTIDE SEQUENCE [LARGE SCALE GENOMIC DNA]</scope>
    <source>
        <strain evidence="8">180907_Pwestermani</strain>
    </source>
</reference>
<dbReference type="AlphaFoldDB" id="A0A8T0DN06"/>
<dbReference type="Proteomes" id="UP000699462">
    <property type="component" value="Unassembled WGS sequence"/>
</dbReference>
<accession>A0A8T0DN06</accession>
<protein>
    <submittedName>
        <fullName evidence="8">Uncharacterized protein</fullName>
    </submittedName>
</protein>
<comment type="caution">
    <text evidence="8">The sequence shown here is derived from an EMBL/GenBank/DDBJ whole genome shotgun (WGS) entry which is preliminary data.</text>
</comment>
<proteinExistence type="inferred from homology"/>
<dbReference type="GO" id="GO:0005886">
    <property type="term" value="C:plasma membrane"/>
    <property type="evidence" value="ECO:0007669"/>
    <property type="project" value="UniProtKB-SubCell"/>
</dbReference>
<organism evidence="8 9">
    <name type="scientific">Paragonimus westermani</name>
    <dbReference type="NCBI Taxonomy" id="34504"/>
    <lineage>
        <taxon>Eukaryota</taxon>
        <taxon>Metazoa</taxon>
        <taxon>Spiralia</taxon>
        <taxon>Lophotrochozoa</taxon>
        <taxon>Platyhelminthes</taxon>
        <taxon>Trematoda</taxon>
        <taxon>Digenea</taxon>
        <taxon>Plagiorchiida</taxon>
        <taxon>Troglotremata</taxon>
        <taxon>Troglotrematidae</taxon>
        <taxon>Paragonimus</taxon>
    </lineage>
</organism>
<feature type="region of interest" description="Disordered" evidence="7">
    <location>
        <begin position="102"/>
        <end position="195"/>
    </location>
</feature>
<gene>
    <name evidence="8" type="ORF">P879_05290</name>
</gene>
<evidence type="ECO:0000256" key="2">
    <source>
        <dbReference type="ARBA" id="ARBA00022475"/>
    </source>
</evidence>
<keyword evidence="2" id="KW-1003">Cell membrane</keyword>
<keyword evidence="3" id="KW-0812">Transmembrane</keyword>
<keyword evidence="9" id="KW-1185">Reference proteome</keyword>
<sequence length="492" mass="56589">MSDLQTTVSLVDVQLLIQIAGSLLYKCWNGITPECRYTVHVYRASDGLSRNYIFGLTDITNLARSIIQSVSLEPRFLFLFARNITSKIVLLFEQVHEPLKSRRKQRLSRQSKSSDSNRSHHSSALTSSTNVPDSLSQLKSNNSRTMFPRHLKRSDTESSDRNSYKIHTVDSSMATPDFERKGELRDQSRREKRQDDCEMVCLKAPDLRLLHKAATERSRIQTNYDRLIRIKQFRLLTLLKHCIATVGLMEMSTVERGGKWDRGARIEEAAKRIYEKIFGPLTKYLRFTGQQHMFPLEQVQERLAFYLSCNMSAAAFLQPYFVQCPKLVRNAQSETLNSFINQSKRRVTTVKSGCFHWQNLSKHSNVDELTQNSHISLPSVRTMPSNPNKKSDYHRVYQTWKFRLRHTSSIQPHTTQSRSVLNSFIYHGLKFELSRADVVLVCTVFRCPNFELKNMISSTKPFNTSLLHSSSLPASTVESFVASSGNFGEIRL</sequence>
<dbReference type="OrthoDB" id="8887313at2759"/>